<sequence>MSAFVRPPRDEQNKRCRDLLLVPPTVHLVAYISGGLKELYSRCKTTQLEYKAGMYTDQNGCFDPRLNMPLLAKRYKFIQIIGKGQSSIIIKAQDYFRGEQLVSIKVLHASNFLIGSQEADIMLEMNAVDPWSYVPIVRLLNVFSFDDHYCLTFDLLHPDPITGHVRLIGFINEELLVPIRDVTIKLLSVLGFLSRVNIIHADLKPENILLQNEKDSSSLRVVDFGNAIRCVHEELSLYYCDYELQTLIYRAPEVLLGLSFGLQVDVWSLGCIIAELYSGQPLFLGRNKNEVLTKITSILGPLPQEFSKGEFSTLFTQFIGIPWNKSEIMQSLNQALGRCWDWKFVDFLSCLLTLSPGDRLTPSVAICHPFLASSLSYLYLLPSTPNHGTQFYPSTLTDPTYPKKFKIKPGSELMLKRQNNISEIESPPKNSSESEKKIIINQNKAFKMSSKKPECEKVKKLNKLCEKTIQGVKRITNANNVIKIKRKLAQKEQIEEFSSDYQVQTDLSVV</sequence>
<keyword evidence="5" id="KW-0067">ATP-binding</keyword>
<dbReference type="Gene3D" id="3.30.200.20">
    <property type="entry name" value="Phosphorylase Kinase, domain 1"/>
    <property type="match status" value="1"/>
</dbReference>
<dbReference type="Pfam" id="PF00069">
    <property type="entry name" value="Pkinase"/>
    <property type="match status" value="1"/>
</dbReference>
<evidence type="ECO:0000256" key="1">
    <source>
        <dbReference type="ARBA" id="ARBA00022527"/>
    </source>
</evidence>
<evidence type="ECO:0000259" key="6">
    <source>
        <dbReference type="PROSITE" id="PS50011"/>
    </source>
</evidence>
<evidence type="ECO:0000256" key="3">
    <source>
        <dbReference type="ARBA" id="ARBA00022741"/>
    </source>
</evidence>
<keyword evidence="2" id="KW-0808">Transferase</keyword>
<protein>
    <recommendedName>
        <fullName evidence="6">Protein kinase domain-containing protein</fullName>
    </recommendedName>
</protein>
<dbReference type="PROSITE" id="PS00108">
    <property type="entry name" value="PROTEIN_KINASE_ST"/>
    <property type="match status" value="1"/>
</dbReference>
<dbReference type="InterPro" id="IPR011009">
    <property type="entry name" value="Kinase-like_dom_sf"/>
</dbReference>
<dbReference type="SMART" id="SM00220">
    <property type="entry name" value="S_TKc"/>
    <property type="match status" value="1"/>
</dbReference>
<reference evidence="7" key="2">
    <citation type="submission" date="2015-02" db="UniProtKB">
        <authorList>
            <consortium name="EnsemblMetazoa"/>
        </authorList>
    </citation>
    <scope>IDENTIFICATION</scope>
</reference>
<evidence type="ECO:0000256" key="4">
    <source>
        <dbReference type="ARBA" id="ARBA00022777"/>
    </source>
</evidence>
<dbReference type="STRING" id="126957.T1IP64"/>
<dbReference type="Proteomes" id="UP000014500">
    <property type="component" value="Unassembled WGS sequence"/>
</dbReference>
<dbReference type="OMA" id="IMLEMNA"/>
<feature type="domain" description="Protein kinase" evidence="6">
    <location>
        <begin position="75"/>
        <end position="371"/>
    </location>
</feature>
<dbReference type="PhylomeDB" id="T1IP64"/>
<evidence type="ECO:0000313" key="7">
    <source>
        <dbReference type="EnsemblMetazoa" id="SMAR002809-PA"/>
    </source>
</evidence>
<organism evidence="7 8">
    <name type="scientific">Strigamia maritima</name>
    <name type="common">European centipede</name>
    <name type="synonym">Geophilus maritimus</name>
    <dbReference type="NCBI Taxonomy" id="126957"/>
    <lineage>
        <taxon>Eukaryota</taxon>
        <taxon>Metazoa</taxon>
        <taxon>Ecdysozoa</taxon>
        <taxon>Arthropoda</taxon>
        <taxon>Myriapoda</taxon>
        <taxon>Chilopoda</taxon>
        <taxon>Pleurostigmophora</taxon>
        <taxon>Geophilomorpha</taxon>
        <taxon>Linotaeniidae</taxon>
        <taxon>Strigamia</taxon>
    </lineage>
</organism>
<evidence type="ECO:0000256" key="2">
    <source>
        <dbReference type="ARBA" id="ARBA00022679"/>
    </source>
</evidence>
<reference evidence="8" key="1">
    <citation type="submission" date="2011-05" db="EMBL/GenBank/DDBJ databases">
        <authorList>
            <person name="Richards S.R."/>
            <person name="Qu J."/>
            <person name="Jiang H."/>
            <person name="Jhangiani S.N."/>
            <person name="Agravi P."/>
            <person name="Goodspeed R."/>
            <person name="Gross S."/>
            <person name="Mandapat C."/>
            <person name="Jackson L."/>
            <person name="Mathew T."/>
            <person name="Pu L."/>
            <person name="Thornton R."/>
            <person name="Saada N."/>
            <person name="Wilczek-Boney K.B."/>
            <person name="Lee S."/>
            <person name="Kovar C."/>
            <person name="Wu Y."/>
            <person name="Scherer S.E."/>
            <person name="Worley K.C."/>
            <person name="Muzny D.M."/>
            <person name="Gibbs R."/>
        </authorList>
    </citation>
    <scope>NUCLEOTIDE SEQUENCE</scope>
    <source>
        <strain evidence="8">Brora</strain>
    </source>
</reference>
<keyword evidence="1" id="KW-0723">Serine/threonine-protein kinase</keyword>
<dbReference type="AlphaFoldDB" id="T1IP64"/>
<proteinExistence type="predicted"/>
<dbReference type="PANTHER" id="PTHR24058">
    <property type="entry name" value="DUAL SPECIFICITY PROTEIN KINASE"/>
    <property type="match status" value="1"/>
</dbReference>
<keyword evidence="3" id="KW-0547">Nucleotide-binding</keyword>
<keyword evidence="4" id="KW-0418">Kinase</keyword>
<evidence type="ECO:0000313" key="8">
    <source>
        <dbReference type="Proteomes" id="UP000014500"/>
    </source>
</evidence>
<dbReference type="eggNOG" id="KOG0667">
    <property type="taxonomic scope" value="Eukaryota"/>
</dbReference>
<dbReference type="GO" id="GO:0005524">
    <property type="term" value="F:ATP binding"/>
    <property type="evidence" value="ECO:0007669"/>
    <property type="project" value="UniProtKB-KW"/>
</dbReference>
<dbReference type="HOGENOM" id="CLU_534574_0_0_1"/>
<keyword evidence="8" id="KW-1185">Reference proteome</keyword>
<evidence type="ECO:0000256" key="5">
    <source>
        <dbReference type="ARBA" id="ARBA00022840"/>
    </source>
</evidence>
<dbReference type="InterPro" id="IPR008271">
    <property type="entry name" value="Ser/Thr_kinase_AS"/>
</dbReference>
<dbReference type="EMBL" id="JH431246">
    <property type="status" value="NOT_ANNOTATED_CDS"/>
    <property type="molecule type" value="Genomic_DNA"/>
</dbReference>
<dbReference type="InterPro" id="IPR000719">
    <property type="entry name" value="Prot_kinase_dom"/>
</dbReference>
<dbReference type="InterPro" id="IPR050494">
    <property type="entry name" value="Ser_Thr_dual-spec_kinase"/>
</dbReference>
<dbReference type="PROSITE" id="PS50011">
    <property type="entry name" value="PROTEIN_KINASE_DOM"/>
    <property type="match status" value="1"/>
</dbReference>
<accession>T1IP64</accession>
<name>T1IP64_STRMM</name>
<dbReference type="SUPFAM" id="SSF56112">
    <property type="entry name" value="Protein kinase-like (PK-like)"/>
    <property type="match status" value="1"/>
</dbReference>
<dbReference type="Gene3D" id="1.10.510.10">
    <property type="entry name" value="Transferase(Phosphotransferase) domain 1"/>
    <property type="match status" value="1"/>
</dbReference>
<dbReference type="EnsemblMetazoa" id="SMAR002809-RA">
    <property type="protein sequence ID" value="SMAR002809-PA"/>
    <property type="gene ID" value="SMAR002809"/>
</dbReference>
<dbReference type="PANTHER" id="PTHR24058:SF130">
    <property type="entry name" value="SERINE_THREONINE PROTEIN KINASES-RELATED"/>
    <property type="match status" value="1"/>
</dbReference>
<dbReference type="GO" id="GO:0004674">
    <property type="term" value="F:protein serine/threonine kinase activity"/>
    <property type="evidence" value="ECO:0007669"/>
    <property type="project" value="UniProtKB-KW"/>
</dbReference>